<dbReference type="Proteomes" id="UP000076480">
    <property type="component" value="Unassembled WGS sequence"/>
</dbReference>
<dbReference type="Pfam" id="PF09704">
    <property type="entry name" value="Cas_Cas5d"/>
    <property type="match status" value="1"/>
</dbReference>
<keyword evidence="1" id="KW-0051">Antiviral defense</keyword>
<dbReference type="EMBL" id="JYDC01000016">
    <property type="protein sequence ID" value="KZL42961.1"/>
    <property type="molecule type" value="Genomic_DNA"/>
</dbReference>
<organism evidence="2 3">
    <name type="scientific">Secundilactobacillus collinoides</name>
    <name type="common">Lactobacillus collinoides</name>
    <dbReference type="NCBI Taxonomy" id="33960"/>
    <lineage>
        <taxon>Bacteria</taxon>
        <taxon>Bacillati</taxon>
        <taxon>Bacillota</taxon>
        <taxon>Bacilli</taxon>
        <taxon>Lactobacillales</taxon>
        <taxon>Lactobacillaceae</taxon>
        <taxon>Secundilactobacillus</taxon>
    </lineage>
</organism>
<dbReference type="NCBIfam" id="TIGR02593">
    <property type="entry name" value="CRISPR_cas5"/>
    <property type="match status" value="1"/>
</dbReference>
<accession>A0A166HP76</accession>
<dbReference type="NCBIfam" id="TIGR01868">
    <property type="entry name" value="casD_Cas5e"/>
    <property type="match status" value="1"/>
</dbReference>
<reference evidence="2 3" key="1">
    <citation type="submission" date="2015-02" db="EMBL/GenBank/DDBJ databases">
        <title>Draft genome sequence of Lactobacillus collinoides CUPV2371 isolated from a natural cider, the first genome sequence of a strain of this species.</title>
        <authorList>
            <person name="Puertas A.I."/>
            <person name="Spano G."/>
            <person name="Capozzi V."/>
            <person name="Lamontanara A."/>
            <person name="Orru L."/>
            <person name="Duenas M.T."/>
        </authorList>
    </citation>
    <scope>NUCLEOTIDE SEQUENCE [LARGE SCALE GENOMIC DNA]</scope>
    <source>
        <strain evidence="2 3">237</strain>
    </source>
</reference>
<evidence type="ECO:0000313" key="2">
    <source>
        <dbReference type="EMBL" id="KZL42961.1"/>
    </source>
</evidence>
<dbReference type="AlphaFoldDB" id="A0A166HP76"/>
<dbReference type="GO" id="GO:0003723">
    <property type="term" value="F:RNA binding"/>
    <property type="evidence" value="ECO:0007669"/>
    <property type="project" value="InterPro"/>
</dbReference>
<proteinExistence type="predicted"/>
<keyword evidence="3" id="KW-1185">Reference proteome</keyword>
<dbReference type="CDD" id="cd09645">
    <property type="entry name" value="Cas5_I-E"/>
    <property type="match status" value="1"/>
</dbReference>
<protein>
    <submittedName>
        <fullName evidence="2">CRISPR-associated protein</fullName>
    </submittedName>
</protein>
<dbReference type="GO" id="GO:0043571">
    <property type="term" value="P:maintenance of CRISPR repeat elements"/>
    <property type="evidence" value="ECO:0007669"/>
    <property type="project" value="InterPro"/>
</dbReference>
<dbReference type="OrthoDB" id="3189549at2"/>
<evidence type="ECO:0000256" key="1">
    <source>
        <dbReference type="ARBA" id="ARBA00023118"/>
    </source>
</evidence>
<gene>
    <name evidence="2" type="ORF">TY91_02740</name>
</gene>
<dbReference type="InterPro" id="IPR021124">
    <property type="entry name" value="CRISPR-assoc_prot_Cas5"/>
</dbReference>
<dbReference type="InterPro" id="IPR010147">
    <property type="entry name" value="CRISPR-assoc_prot_CasD"/>
</dbReference>
<name>A0A166HP76_SECCO</name>
<dbReference type="RefSeq" id="WP_056996474.1">
    <property type="nucleotide sequence ID" value="NZ_JYDC01000016.1"/>
</dbReference>
<dbReference type="Gene3D" id="3.30.70.2660">
    <property type="match status" value="1"/>
</dbReference>
<sequence length="237" mass="26692">MKTLTINFNSPLQSYGNEASFSRRTSSDYPSKSAVIGMLAAAMGYRRDDNRITALNDLKFAVRVDQPGRTLTDYQTVEWKKGTRKITYRDYLQDAVFVAAVGSDDSQLIDELADALRHPKFQLFLGRRANVPAGPLKLHTVADENPVQALSNLEWQASTWFQRQKKESVVSVDLIADADLLPKSLHTSGLAKDNVISFDQRHRQLSFRAIASQRIQLTNQSFEKTTADTDHDVFNII</sequence>
<dbReference type="GO" id="GO:0051607">
    <property type="term" value="P:defense response to virus"/>
    <property type="evidence" value="ECO:0007669"/>
    <property type="project" value="UniProtKB-KW"/>
</dbReference>
<dbReference type="InterPro" id="IPR013422">
    <property type="entry name" value="CRISPR-assoc_prot_Cas5_N"/>
</dbReference>
<evidence type="ECO:0000313" key="3">
    <source>
        <dbReference type="Proteomes" id="UP000076480"/>
    </source>
</evidence>
<comment type="caution">
    <text evidence="2">The sequence shown here is derived from an EMBL/GenBank/DDBJ whole genome shotgun (WGS) entry which is preliminary data.</text>
</comment>
<dbReference type="PATRIC" id="fig|33960.6.peg.948"/>